<dbReference type="EMBL" id="LUTY01002103">
    <property type="protein sequence ID" value="OAD20796.1"/>
    <property type="molecule type" value="Genomic_DNA"/>
</dbReference>
<dbReference type="GO" id="GO:0120147">
    <property type="term" value="F:formylglycine-generating oxidase activity"/>
    <property type="evidence" value="ECO:0007669"/>
    <property type="project" value="TreeGrafter"/>
</dbReference>
<feature type="domain" description="Sulfatase-modifying factor enzyme-like" evidence="1">
    <location>
        <begin position="4"/>
        <end position="145"/>
    </location>
</feature>
<protein>
    <submittedName>
        <fullName evidence="2">Sulphatase-modifying factor domain protein</fullName>
    </submittedName>
</protein>
<dbReference type="InterPro" id="IPR042095">
    <property type="entry name" value="SUMF_sf"/>
</dbReference>
<organism evidence="2 3">
    <name type="scientific">Candidatus Thiomargarita nelsonii</name>
    <dbReference type="NCBI Taxonomy" id="1003181"/>
    <lineage>
        <taxon>Bacteria</taxon>
        <taxon>Pseudomonadati</taxon>
        <taxon>Pseudomonadota</taxon>
        <taxon>Gammaproteobacteria</taxon>
        <taxon>Thiotrichales</taxon>
        <taxon>Thiotrichaceae</taxon>
        <taxon>Thiomargarita</taxon>
    </lineage>
</organism>
<evidence type="ECO:0000259" key="1">
    <source>
        <dbReference type="Pfam" id="PF03781"/>
    </source>
</evidence>
<dbReference type="PATRIC" id="fig|1003181.4.peg.4650"/>
<dbReference type="PANTHER" id="PTHR23150">
    <property type="entry name" value="SULFATASE MODIFYING FACTOR 1, 2"/>
    <property type="match status" value="1"/>
</dbReference>
<dbReference type="SUPFAM" id="SSF56436">
    <property type="entry name" value="C-type lectin-like"/>
    <property type="match status" value="1"/>
</dbReference>
<dbReference type="InterPro" id="IPR005532">
    <property type="entry name" value="SUMF_dom"/>
</dbReference>
<evidence type="ECO:0000313" key="3">
    <source>
        <dbReference type="Proteomes" id="UP000076962"/>
    </source>
</evidence>
<dbReference type="PANTHER" id="PTHR23150:SF19">
    <property type="entry name" value="FORMYLGLYCINE-GENERATING ENZYME"/>
    <property type="match status" value="1"/>
</dbReference>
<gene>
    <name evidence="2" type="ORF">THIOM_003476</name>
</gene>
<accession>A0A176RYM9</accession>
<evidence type="ECO:0000313" key="2">
    <source>
        <dbReference type="EMBL" id="OAD20796.1"/>
    </source>
</evidence>
<comment type="caution">
    <text evidence="2">The sequence shown here is derived from an EMBL/GenBank/DDBJ whole genome shotgun (WGS) entry which is preliminary data.</text>
</comment>
<sequence>RYGLPSEAQWEYACRAGTITPFYFGETITTDLANYPGTDWEGYSGSYGSGPKGVSRKQTTDVGSFPPNAFGLYDMHGNVWEWCADPWHDSYKGAPSDGRIWEKGEEYGLLRGGSWSDGYPSYCRCASRFVGFSNDQREAVGFRLVVFSAAWT</sequence>
<dbReference type="AlphaFoldDB" id="A0A176RYM9"/>
<dbReference type="Gene3D" id="3.90.1580.10">
    <property type="entry name" value="paralog of FGE (formylglycine-generating enzyme)"/>
    <property type="match status" value="1"/>
</dbReference>
<dbReference type="Pfam" id="PF03781">
    <property type="entry name" value="FGE-sulfatase"/>
    <property type="match status" value="1"/>
</dbReference>
<proteinExistence type="predicted"/>
<reference evidence="2 3" key="1">
    <citation type="submission" date="2016-05" db="EMBL/GenBank/DDBJ databases">
        <title>Single-cell genome of chain-forming Candidatus Thiomargarita nelsonii and comparison to other large sulfur-oxidizing bacteria.</title>
        <authorList>
            <person name="Winkel M."/>
            <person name="Salman V."/>
            <person name="Woyke T."/>
            <person name="Schulz-Vogt H."/>
            <person name="Richter M."/>
            <person name="Flood B."/>
            <person name="Bailey J."/>
            <person name="Amann R."/>
            <person name="Mussmann M."/>
        </authorList>
    </citation>
    <scope>NUCLEOTIDE SEQUENCE [LARGE SCALE GENOMIC DNA]</scope>
    <source>
        <strain evidence="2 3">THI036</strain>
    </source>
</reference>
<keyword evidence="3" id="KW-1185">Reference proteome</keyword>
<dbReference type="Proteomes" id="UP000076962">
    <property type="component" value="Unassembled WGS sequence"/>
</dbReference>
<name>A0A176RYM9_9GAMM</name>
<dbReference type="InterPro" id="IPR016187">
    <property type="entry name" value="CTDL_fold"/>
</dbReference>
<dbReference type="InterPro" id="IPR051043">
    <property type="entry name" value="Sulfatase_Mod_Factor_Kinase"/>
</dbReference>
<feature type="non-terminal residue" evidence="2">
    <location>
        <position position="1"/>
    </location>
</feature>